<reference evidence="1" key="1">
    <citation type="submission" date="2021-08" db="EMBL/GenBank/DDBJ databases">
        <title>Complete genome sequence of Chryseobacterium sp strain PS-8.</title>
        <authorList>
            <person name="Das S.K."/>
        </authorList>
    </citation>
    <scope>NUCLEOTIDE SEQUENCE</scope>
    <source>
        <strain evidence="1">PS-8</strain>
    </source>
</reference>
<dbReference type="EMBL" id="JACSGT010000001">
    <property type="protein sequence ID" value="MCF2218372.1"/>
    <property type="molecule type" value="Genomic_DNA"/>
</dbReference>
<accession>A0ABS9C1E5</accession>
<keyword evidence="2" id="KW-1185">Reference proteome</keyword>
<evidence type="ECO:0000313" key="1">
    <source>
        <dbReference type="EMBL" id="MCF2218372.1"/>
    </source>
</evidence>
<dbReference type="Proteomes" id="UP001430374">
    <property type="component" value="Unassembled WGS sequence"/>
</dbReference>
<dbReference type="RefSeq" id="WP_235130132.1">
    <property type="nucleotide sequence ID" value="NZ_JACSGT010000001.1"/>
</dbReference>
<name>A0ABS9C1E5_9FLAO</name>
<sequence>MMREDVEGNKIADVVDVDSKQLRKDLNSNQLIGKEVQIEGSKGFVIDDVGNKYSTEVQGYTASQKLDEYNQEQI</sequence>
<protein>
    <submittedName>
        <fullName evidence="1">Uncharacterized protein</fullName>
    </submittedName>
</protein>
<proteinExistence type="predicted"/>
<comment type="caution">
    <text evidence="1">The sequence shown here is derived from an EMBL/GenBank/DDBJ whole genome shotgun (WGS) entry which is preliminary data.</text>
</comment>
<organism evidence="1 2">
    <name type="scientific">Chryseobacterium indicum</name>
    <dbReference type="NCBI Taxonomy" id="2766954"/>
    <lineage>
        <taxon>Bacteria</taxon>
        <taxon>Pseudomonadati</taxon>
        <taxon>Bacteroidota</taxon>
        <taxon>Flavobacteriia</taxon>
        <taxon>Flavobacteriales</taxon>
        <taxon>Weeksellaceae</taxon>
        <taxon>Chryseobacterium group</taxon>
        <taxon>Chryseobacterium</taxon>
    </lineage>
</organism>
<evidence type="ECO:0000313" key="2">
    <source>
        <dbReference type="Proteomes" id="UP001430374"/>
    </source>
</evidence>
<gene>
    <name evidence="1" type="ORF">H9Q08_03560</name>
</gene>